<evidence type="ECO:0000313" key="2">
    <source>
        <dbReference type="Proteomes" id="UP000324222"/>
    </source>
</evidence>
<dbReference type="AlphaFoldDB" id="A0A5B7FZP6"/>
<evidence type="ECO:0000313" key="1">
    <source>
        <dbReference type="EMBL" id="MPC50797.1"/>
    </source>
</evidence>
<sequence length="165" mass="18313">MARSCCPLSLTTESPTTEVKEGCKLLLELSINDEVGSSAGIAKVKLSVRARSNGPLQCVSDGMYAFVDREDRSCRFQCWMKGFVVEQDSCVFGELEVDGHVYVNRGVKVVEGKTVVSGEARMVKGKLKVYGVAYIIPVGPSLREEDKLRRYGHPSERTRWRGGEY</sequence>
<proteinExistence type="predicted"/>
<comment type="caution">
    <text evidence="1">The sequence shown here is derived from an EMBL/GenBank/DDBJ whole genome shotgun (WGS) entry which is preliminary data.</text>
</comment>
<keyword evidence="2" id="KW-1185">Reference proteome</keyword>
<organism evidence="1 2">
    <name type="scientific">Portunus trituberculatus</name>
    <name type="common">Swimming crab</name>
    <name type="synonym">Neptunus trituberculatus</name>
    <dbReference type="NCBI Taxonomy" id="210409"/>
    <lineage>
        <taxon>Eukaryota</taxon>
        <taxon>Metazoa</taxon>
        <taxon>Ecdysozoa</taxon>
        <taxon>Arthropoda</taxon>
        <taxon>Crustacea</taxon>
        <taxon>Multicrustacea</taxon>
        <taxon>Malacostraca</taxon>
        <taxon>Eumalacostraca</taxon>
        <taxon>Eucarida</taxon>
        <taxon>Decapoda</taxon>
        <taxon>Pleocyemata</taxon>
        <taxon>Brachyura</taxon>
        <taxon>Eubrachyura</taxon>
        <taxon>Portunoidea</taxon>
        <taxon>Portunidae</taxon>
        <taxon>Portuninae</taxon>
        <taxon>Portunus</taxon>
    </lineage>
</organism>
<protein>
    <submittedName>
        <fullName evidence="1">Uncharacterized protein</fullName>
    </submittedName>
</protein>
<dbReference type="EMBL" id="VSRR010009745">
    <property type="protein sequence ID" value="MPC50797.1"/>
    <property type="molecule type" value="Genomic_DNA"/>
</dbReference>
<reference evidence="1 2" key="1">
    <citation type="submission" date="2019-05" db="EMBL/GenBank/DDBJ databases">
        <title>Another draft genome of Portunus trituberculatus and its Hox gene families provides insights of decapod evolution.</title>
        <authorList>
            <person name="Jeong J.-H."/>
            <person name="Song I."/>
            <person name="Kim S."/>
            <person name="Choi T."/>
            <person name="Kim D."/>
            <person name="Ryu S."/>
            <person name="Kim W."/>
        </authorList>
    </citation>
    <scope>NUCLEOTIDE SEQUENCE [LARGE SCALE GENOMIC DNA]</scope>
    <source>
        <tissue evidence="1">Muscle</tissue>
    </source>
</reference>
<gene>
    <name evidence="1" type="ORF">E2C01_044631</name>
</gene>
<name>A0A5B7FZP6_PORTR</name>
<accession>A0A5B7FZP6</accession>
<dbReference type="Proteomes" id="UP000324222">
    <property type="component" value="Unassembled WGS sequence"/>
</dbReference>